<dbReference type="EC" id="3.4.11.10" evidence="7"/>
<evidence type="ECO:0000256" key="7">
    <source>
        <dbReference type="HAMAP-Rule" id="MF_00181"/>
    </source>
</evidence>
<dbReference type="Proteomes" id="UP000230084">
    <property type="component" value="Unassembled WGS sequence"/>
</dbReference>
<feature type="binding site" evidence="7">
    <location>
        <position position="354"/>
    </location>
    <ligand>
        <name>Mn(2+)</name>
        <dbReference type="ChEBI" id="CHEBI:29035"/>
        <label>2</label>
    </ligand>
</feature>
<comment type="function">
    <text evidence="7">Presumably involved in the processing and regular turnover of intracellular proteins. Catalyzes the removal of unsubstituted N-terminal amino acids from various peptides.</text>
</comment>
<dbReference type="NCBIfam" id="NF002074">
    <property type="entry name" value="PRK00913.1-4"/>
    <property type="match status" value="1"/>
</dbReference>
<dbReference type="GO" id="GO:0006508">
    <property type="term" value="P:proteolysis"/>
    <property type="evidence" value="ECO:0007669"/>
    <property type="project" value="UniProtKB-KW"/>
</dbReference>
<dbReference type="InterPro" id="IPR023042">
    <property type="entry name" value="Peptidase_M17_leu_NH2_pept"/>
</dbReference>
<organism evidence="9 10">
    <name type="scientific">Candidatus Uhrbacteria bacterium CG10_big_fil_rev_8_21_14_0_10_50_16</name>
    <dbReference type="NCBI Taxonomy" id="1975039"/>
    <lineage>
        <taxon>Bacteria</taxon>
        <taxon>Candidatus Uhriibacteriota</taxon>
    </lineage>
</organism>
<evidence type="ECO:0000256" key="2">
    <source>
        <dbReference type="ARBA" id="ARBA00000967"/>
    </source>
</evidence>
<dbReference type="SUPFAM" id="SSF53187">
    <property type="entry name" value="Zn-dependent exopeptidases"/>
    <property type="match status" value="1"/>
</dbReference>
<keyword evidence="5 7" id="KW-0645">Protease</keyword>
<proteinExistence type="inferred from homology"/>
<comment type="caution">
    <text evidence="9">The sequence shown here is derived from an EMBL/GenBank/DDBJ whole genome shotgun (WGS) entry which is preliminary data.</text>
</comment>
<dbReference type="InterPro" id="IPR008283">
    <property type="entry name" value="Peptidase_M17_N"/>
</dbReference>
<dbReference type="InterPro" id="IPR043472">
    <property type="entry name" value="Macro_dom-like"/>
</dbReference>
<name>A0A2H0RMY1_9BACT</name>
<dbReference type="Pfam" id="PF02789">
    <property type="entry name" value="Peptidase_M17_N"/>
    <property type="match status" value="1"/>
</dbReference>
<feature type="binding site" evidence="7">
    <location>
        <position position="354"/>
    </location>
    <ligand>
        <name>Mn(2+)</name>
        <dbReference type="ChEBI" id="CHEBI:29035"/>
        <label>1</label>
    </ligand>
</feature>
<evidence type="ECO:0000256" key="6">
    <source>
        <dbReference type="ARBA" id="ARBA00022801"/>
    </source>
</evidence>
<dbReference type="EMBL" id="PCYM01000001">
    <property type="protein sequence ID" value="PIR47902.1"/>
    <property type="molecule type" value="Genomic_DNA"/>
</dbReference>
<dbReference type="EC" id="3.4.11.1" evidence="7"/>
<comment type="similarity">
    <text evidence="3 7">Belongs to the peptidase M17 family.</text>
</comment>
<dbReference type="GO" id="GO:0070006">
    <property type="term" value="F:metalloaminopeptidase activity"/>
    <property type="evidence" value="ECO:0007669"/>
    <property type="project" value="InterPro"/>
</dbReference>
<protein>
    <recommendedName>
        <fullName evidence="7">Probable cytosol aminopeptidase</fullName>
        <ecNumber evidence="7">3.4.11.1</ecNumber>
    </recommendedName>
    <alternativeName>
        <fullName evidence="7">Leucine aminopeptidase</fullName>
        <shortName evidence="7">LAP</shortName>
        <ecNumber evidence="7">3.4.11.10</ecNumber>
    </alternativeName>
    <alternativeName>
        <fullName evidence="7">Leucyl aminopeptidase</fullName>
    </alternativeName>
</protein>
<comment type="catalytic activity">
    <reaction evidence="2 7">
        <text>Release of an N-terminal amino acid, preferentially leucine, but not glutamic or aspartic acids.</text>
        <dbReference type="EC" id="3.4.11.10"/>
    </reaction>
</comment>
<dbReference type="PROSITE" id="PS00631">
    <property type="entry name" value="CYTOSOL_AP"/>
    <property type="match status" value="1"/>
</dbReference>
<dbReference type="NCBIfam" id="NF002073">
    <property type="entry name" value="PRK00913.1-2"/>
    <property type="match status" value="1"/>
</dbReference>
<feature type="binding site" evidence="7">
    <location>
        <position position="293"/>
    </location>
    <ligand>
        <name>Mn(2+)</name>
        <dbReference type="ChEBI" id="CHEBI:29035"/>
        <label>2</label>
    </ligand>
</feature>
<dbReference type="CDD" id="cd00433">
    <property type="entry name" value="Peptidase_M17"/>
    <property type="match status" value="1"/>
</dbReference>
<evidence type="ECO:0000256" key="1">
    <source>
        <dbReference type="ARBA" id="ARBA00000135"/>
    </source>
</evidence>
<dbReference type="GO" id="GO:0005737">
    <property type="term" value="C:cytoplasm"/>
    <property type="evidence" value="ECO:0007669"/>
    <property type="project" value="UniProtKB-SubCell"/>
</dbReference>
<dbReference type="SUPFAM" id="SSF52949">
    <property type="entry name" value="Macro domain-like"/>
    <property type="match status" value="1"/>
</dbReference>
<feature type="binding site" evidence="7">
    <location>
        <position position="270"/>
    </location>
    <ligand>
        <name>Mn(2+)</name>
        <dbReference type="ChEBI" id="CHEBI:29035"/>
        <label>2</label>
    </ligand>
</feature>
<dbReference type="Gene3D" id="3.40.220.10">
    <property type="entry name" value="Leucine Aminopeptidase, subunit E, domain 1"/>
    <property type="match status" value="1"/>
</dbReference>
<dbReference type="PANTHER" id="PTHR11963:SF23">
    <property type="entry name" value="CYTOSOL AMINOPEPTIDASE"/>
    <property type="match status" value="1"/>
</dbReference>
<keyword evidence="7" id="KW-0963">Cytoplasm</keyword>
<dbReference type="AlphaFoldDB" id="A0A2H0RMY1"/>
<comment type="cofactor">
    <cofactor evidence="7">
        <name>Mn(2+)</name>
        <dbReference type="ChEBI" id="CHEBI:29035"/>
    </cofactor>
    <text evidence="7">Binds 2 manganese ions per subunit.</text>
</comment>
<dbReference type="InterPro" id="IPR011356">
    <property type="entry name" value="Leucine_aapep/pepB"/>
</dbReference>
<dbReference type="Gene3D" id="3.40.630.10">
    <property type="entry name" value="Zn peptidases"/>
    <property type="match status" value="1"/>
</dbReference>
<gene>
    <name evidence="7" type="primary">pepA</name>
    <name evidence="9" type="ORF">COV06_00680</name>
</gene>
<accession>A0A2H0RMY1</accession>
<feature type="active site" evidence="7">
    <location>
        <position position="356"/>
    </location>
</feature>
<keyword evidence="4 7" id="KW-0031">Aminopeptidase</keyword>
<evidence type="ECO:0000256" key="3">
    <source>
        <dbReference type="ARBA" id="ARBA00009528"/>
    </source>
</evidence>
<dbReference type="HAMAP" id="MF_00181">
    <property type="entry name" value="Cytosol_peptidase_M17"/>
    <property type="match status" value="1"/>
</dbReference>
<evidence type="ECO:0000313" key="9">
    <source>
        <dbReference type="EMBL" id="PIR47902.1"/>
    </source>
</evidence>
<feature type="active site" evidence="7">
    <location>
        <position position="282"/>
    </location>
</feature>
<evidence type="ECO:0000256" key="4">
    <source>
        <dbReference type="ARBA" id="ARBA00022438"/>
    </source>
</evidence>
<evidence type="ECO:0000313" key="10">
    <source>
        <dbReference type="Proteomes" id="UP000230084"/>
    </source>
</evidence>
<feature type="binding site" evidence="7">
    <location>
        <position position="352"/>
    </location>
    <ligand>
        <name>Mn(2+)</name>
        <dbReference type="ChEBI" id="CHEBI:29035"/>
        <label>1</label>
    </ligand>
</feature>
<feature type="binding site" evidence="7">
    <location>
        <position position="275"/>
    </location>
    <ligand>
        <name>Mn(2+)</name>
        <dbReference type="ChEBI" id="CHEBI:29035"/>
        <label>2</label>
    </ligand>
</feature>
<comment type="subcellular location">
    <subcellularLocation>
        <location evidence="7">Cytoplasm</location>
    </subcellularLocation>
</comment>
<evidence type="ECO:0000259" key="8">
    <source>
        <dbReference type="PROSITE" id="PS00631"/>
    </source>
</evidence>
<keyword evidence="7" id="KW-0464">Manganese</keyword>
<dbReference type="PANTHER" id="PTHR11963">
    <property type="entry name" value="LEUCINE AMINOPEPTIDASE-RELATED"/>
    <property type="match status" value="1"/>
</dbReference>
<feature type="binding site" evidence="7">
    <location>
        <position position="275"/>
    </location>
    <ligand>
        <name>Mn(2+)</name>
        <dbReference type="ChEBI" id="CHEBI:29035"/>
        <label>1</label>
    </ligand>
</feature>
<keyword evidence="6 7" id="KW-0378">Hydrolase</keyword>
<dbReference type="InterPro" id="IPR000819">
    <property type="entry name" value="Peptidase_M17_C"/>
</dbReference>
<dbReference type="NCBIfam" id="NF002083">
    <property type="entry name" value="PRK00913.3-5"/>
    <property type="match status" value="1"/>
</dbReference>
<comment type="catalytic activity">
    <reaction evidence="1 7">
        <text>Release of an N-terminal amino acid, Xaa-|-Yaa-, in which Xaa is preferably Leu, but may be other amino acids including Pro although not Arg or Lys, and Yaa may be Pro. Amino acid amides and methyl esters are also readily hydrolyzed, but rates on arylamides are exceedingly low.</text>
        <dbReference type="EC" id="3.4.11.1"/>
    </reaction>
</comment>
<feature type="domain" description="Cytosol aminopeptidase" evidence="8">
    <location>
        <begin position="350"/>
        <end position="357"/>
    </location>
</feature>
<keyword evidence="7" id="KW-0479">Metal-binding</keyword>
<sequence length="504" mass="53590">MKTTVLQGDITTSEANVLIVGHLEDGGKRLGGALESIDTALGGEISAAITAKEITGKLAQILLVRTHGRIQPSHVIVVGLGTKKELTVERVRQAMGSAWSRVMQLNVSSVAAVLMGAGKGEQEPRAIAQALTEAALLTNYKFDTWKKNDDTKKTIIANLTLVEILPAHCKLAVLGCADGEVFAQATIVARDLVNEAPSHMVPMELKRAAEAIAKSCPEVSLKVLDRAAAKKRGMNAFLAVAAGSTTEPYFLHLTYTPNKPTKKSIALVGKGITFDSGGLSLKPADGMMTMKCDMAGAATVLGIFSALGKLQPTMVVHGLIAACENMPSGSAYRPGDVVTAMNGTTIEVLNTDAEGRVTLADALSYATELRPNAIIDLATLTGACVVALGEEIVGVMTDNEKLAERVLEASYQAGEEFWELPLYRGYEVLIESKVADVQNIGVNRWGGALTAGLFLKKFVDPAIPWMHLDIAGPAFAEREYLSYVPYGGTGAGVRTVLQMLKQRW</sequence>
<dbReference type="Pfam" id="PF00883">
    <property type="entry name" value="Peptidase_M17"/>
    <property type="match status" value="1"/>
</dbReference>
<reference evidence="9 10" key="1">
    <citation type="submission" date="2017-09" db="EMBL/GenBank/DDBJ databases">
        <title>Depth-based differentiation of microbial function through sediment-hosted aquifers and enrichment of novel symbionts in the deep terrestrial subsurface.</title>
        <authorList>
            <person name="Probst A.J."/>
            <person name="Ladd B."/>
            <person name="Jarett J.K."/>
            <person name="Geller-Mcgrath D.E."/>
            <person name="Sieber C.M."/>
            <person name="Emerson J.B."/>
            <person name="Anantharaman K."/>
            <person name="Thomas B.C."/>
            <person name="Malmstrom R."/>
            <person name="Stieglmeier M."/>
            <person name="Klingl A."/>
            <person name="Woyke T."/>
            <person name="Ryan C.M."/>
            <person name="Banfield J.F."/>
        </authorList>
    </citation>
    <scope>NUCLEOTIDE SEQUENCE [LARGE SCALE GENOMIC DNA]</scope>
    <source>
        <strain evidence="9">CG10_big_fil_rev_8_21_14_0_10_50_16</strain>
    </source>
</reference>
<dbReference type="PRINTS" id="PR00481">
    <property type="entry name" value="LAMNOPPTDASE"/>
</dbReference>
<dbReference type="GO" id="GO:0030145">
    <property type="term" value="F:manganese ion binding"/>
    <property type="evidence" value="ECO:0007669"/>
    <property type="project" value="UniProtKB-UniRule"/>
</dbReference>
<evidence type="ECO:0000256" key="5">
    <source>
        <dbReference type="ARBA" id="ARBA00022670"/>
    </source>
</evidence>